<accession>W7I4A0</accession>
<evidence type="ECO:0000313" key="3">
    <source>
        <dbReference type="Proteomes" id="UP000024837"/>
    </source>
</evidence>
<reference evidence="2 3" key="1">
    <citation type="submission" date="2013-05" db="EMBL/GenBank/DDBJ databases">
        <title>Drechslerella stenobrocha genome reveals carnivorous origination and mechanical trapping mechanism of predatory fungi.</title>
        <authorList>
            <person name="Liu X."/>
            <person name="Zhang W."/>
            <person name="Liu K."/>
        </authorList>
    </citation>
    <scope>NUCLEOTIDE SEQUENCE [LARGE SCALE GENOMIC DNA]</scope>
    <source>
        <strain evidence="2 3">248</strain>
    </source>
</reference>
<keyword evidence="3" id="KW-1185">Reference proteome</keyword>
<dbReference type="AlphaFoldDB" id="W7I4A0"/>
<feature type="region of interest" description="Disordered" evidence="1">
    <location>
        <begin position="1"/>
        <end position="22"/>
    </location>
</feature>
<dbReference type="HOGENOM" id="CLU_283285_0_0_1"/>
<organism evidence="2 3">
    <name type="scientific">Drechslerella stenobrocha 248</name>
    <dbReference type="NCBI Taxonomy" id="1043628"/>
    <lineage>
        <taxon>Eukaryota</taxon>
        <taxon>Fungi</taxon>
        <taxon>Dikarya</taxon>
        <taxon>Ascomycota</taxon>
        <taxon>Pezizomycotina</taxon>
        <taxon>Orbiliomycetes</taxon>
        <taxon>Orbiliales</taxon>
        <taxon>Orbiliaceae</taxon>
        <taxon>Drechslerella</taxon>
    </lineage>
</organism>
<dbReference type="Proteomes" id="UP000024837">
    <property type="component" value="Unassembled WGS sequence"/>
</dbReference>
<gene>
    <name evidence="2" type="ORF">DRE_01432</name>
</gene>
<evidence type="ECO:0000256" key="1">
    <source>
        <dbReference type="SAM" id="MobiDB-lite"/>
    </source>
</evidence>
<proteinExistence type="predicted"/>
<dbReference type="EMBL" id="KI966457">
    <property type="protein sequence ID" value="EWC43545.1"/>
    <property type="molecule type" value="Genomic_DNA"/>
</dbReference>
<protein>
    <submittedName>
        <fullName evidence="2">Uncharacterized protein</fullName>
    </submittedName>
</protein>
<dbReference type="OrthoDB" id="3554680at2759"/>
<name>W7I4A0_9PEZI</name>
<sequence length="1032" mass="113575">MTSQAEQETAAPTSTSAQWPAWKVSEPVQQTEAPRVPLGSARQFFAVDASGSAMGAIMAAQSNTVQRLHAGRTNDKFVTWGSNCGSPVSNISDVDWSHCRGGTNPSYILRQNEAVEAISNSDLWYLFTDGEICPPEVQKLTELALETGVLNVPAIFVITQSKRGAPKDLNISVGITFFANAPDVLILFRDYSKQGLYVVAAKGCFAKLVGGDSDVSDLSTWEPSRMTANEEEFLELCVKEDIQLPPAENRAQLTSGLVRLGPEFERDNNGTAVDINLLLSEGGFLEHRDLEQLLAEEAFGNLSIACKTRARLQELRTFLQAQMLQEIVIKLEDVSGASTIVSQLSSPGLDSQTRETLQQTLRAAHANNRSHYKAALQAVKRDDGAARERNVLVNHALEDLAKLEKSSYTADILARSSNRARRAETVGAKGELPITVLDLESPSAFRGECHICCGENEVMCIAVKTGADGAANTDNFGLDFPLAAGRTESNRKLISSQLVCFQCTLASNNRSVFQEDLAAVIPTLEFTSNNRAYITDQVYKALTGGLRTGASGACQMFMTVLDATMRENEWARDGSNDSEVAQRRKMLDWMLRNMLENVSCRETFSDQGEWTTFAKALSWALRDFRDLGVYSWAIGYPVVGFNQLLRFGQRLGSFDEQAARDLRLAKVMHSVASVYLTLLFKSGHLPQEDWKQPLLETIYTRFNGNMVPTDTLNADSLVNDPAVFWGRLAAFLPADVELLANWDASDKERAMRRVQVLAFWLIYHQKMHTRAKSFFQTVLDTQELAPAVLDCTGPTLSTNLTNPVLLSIFRQPDSTCEGDLIAKHTGIVPFVGPFGASVLRCGFPACGEPFLPADQLPGIDERWTEKQCEALRQARAAHLIKIFSVNDKFGSVSSTGMPMVTASPTPPASLHINQHISIVRVWCQAKAHERIRIAGGDKQFVDAFVGNVTSEICRTKRGNVYTDDMEETTRLQLPSFVEALKVATARTLGEDTHIAEFVHDWDANTLQGKAKYEMRLAADAAGGKITLVQKIL</sequence>
<evidence type="ECO:0000313" key="2">
    <source>
        <dbReference type="EMBL" id="EWC43545.1"/>
    </source>
</evidence>
<feature type="compositionally biased region" description="Polar residues" evidence="1">
    <location>
        <begin position="1"/>
        <end position="18"/>
    </location>
</feature>